<evidence type="ECO:0000259" key="2">
    <source>
        <dbReference type="PROSITE" id="PS50943"/>
    </source>
</evidence>
<dbReference type="Proteomes" id="UP001498469">
    <property type="component" value="Unassembled WGS sequence"/>
</dbReference>
<dbReference type="InterPro" id="IPR001387">
    <property type="entry name" value="Cro/C1-type_HTH"/>
</dbReference>
<dbReference type="SMART" id="SM00530">
    <property type="entry name" value="HTH_XRE"/>
    <property type="match status" value="1"/>
</dbReference>
<evidence type="ECO:0000313" key="4">
    <source>
        <dbReference type="Proteomes" id="UP001498469"/>
    </source>
</evidence>
<keyword evidence="4" id="KW-1185">Reference proteome</keyword>
<dbReference type="PROSITE" id="PS50943">
    <property type="entry name" value="HTH_CROC1"/>
    <property type="match status" value="1"/>
</dbReference>
<dbReference type="PANTHER" id="PTHR46797:SF1">
    <property type="entry name" value="METHYLPHOSPHONATE SYNTHASE"/>
    <property type="match status" value="1"/>
</dbReference>
<reference evidence="3 4" key="1">
    <citation type="submission" date="2023-11" db="EMBL/GenBank/DDBJ databases">
        <title>Draft genome sequence of a psychrophilic Clostridium strain from permafrost water brine.</title>
        <authorList>
            <person name="Shcherbakova V.A."/>
            <person name="Trubitsyn V.E."/>
            <person name="Zakharyuk A.G."/>
        </authorList>
    </citation>
    <scope>NUCLEOTIDE SEQUENCE [LARGE SCALE GENOMIC DNA]</scope>
    <source>
        <strain evidence="3 4">14F</strain>
    </source>
</reference>
<dbReference type="CDD" id="cd00093">
    <property type="entry name" value="HTH_XRE"/>
    <property type="match status" value="1"/>
</dbReference>
<comment type="caution">
    <text evidence="3">The sequence shown here is derived from an EMBL/GenBank/DDBJ whole genome shotgun (WGS) entry which is preliminary data.</text>
</comment>
<evidence type="ECO:0000313" key="3">
    <source>
        <dbReference type="EMBL" id="MEF2114662.1"/>
    </source>
</evidence>
<evidence type="ECO:0000256" key="1">
    <source>
        <dbReference type="ARBA" id="ARBA00023125"/>
    </source>
</evidence>
<organism evidence="3 4">
    <name type="scientific">Clostridium frigoriphilum</name>
    <dbReference type="NCBI Taxonomy" id="443253"/>
    <lineage>
        <taxon>Bacteria</taxon>
        <taxon>Bacillati</taxon>
        <taxon>Bacillota</taxon>
        <taxon>Clostridia</taxon>
        <taxon>Eubacteriales</taxon>
        <taxon>Clostridiaceae</taxon>
        <taxon>Clostridium</taxon>
    </lineage>
</organism>
<accession>A0ABU7UTG8</accession>
<name>A0ABU7UTG8_9CLOT</name>
<protein>
    <submittedName>
        <fullName evidence="3">Helix-turn-helix transcriptional regulator</fullName>
    </submittedName>
</protein>
<dbReference type="InterPro" id="IPR050807">
    <property type="entry name" value="TransReg_Diox_bact_type"/>
</dbReference>
<sequence length="76" mass="8965">MYKFTLKLQEVRKRMCMTQKRLAFIASVSQSHISELERGHESPTLKTVENLADALKTHPYDLLEVDTFKNKKHYIK</sequence>
<keyword evidence="1" id="KW-0238">DNA-binding</keyword>
<proteinExistence type="predicted"/>
<gene>
    <name evidence="3" type="ORF">SJI18_20445</name>
</gene>
<dbReference type="PANTHER" id="PTHR46797">
    <property type="entry name" value="HTH-TYPE TRANSCRIPTIONAL REGULATOR"/>
    <property type="match status" value="1"/>
</dbReference>
<dbReference type="RefSeq" id="WP_216255454.1">
    <property type="nucleotide sequence ID" value="NZ_JAZHFS010000026.1"/>
</dbReference>
<dbReference type="EMBL" id="JAZHFS010000026">
    <property type="protein sequence ID" value="MEF2114662.1"/>
    <property type="molecule type" value="Genomic_DNA"/>
</dbReference>
<dbReference type="Pfam" id="PF01381">
    <property type="entry name" value="HTH_3"/>
    <property type="match status" value="1"/>
</dbReference>
<feature type="domain" description="HTH cro/C1-type" evidence="2">
    <location>
        <begin position="8"/>
        <end position="62"/>
    </location>
</feature>